<keyword evidence="4" id="KW-0460">Magnesium</keyword>
<reference evidence="8" key="1">
    <citation type="journal article" date="2021" name="J. Hered.">
        <title>Genome Assembly of Salicaceae Populus deltoides (Eastern Cottonwood) I-69 Based on Nanopore Sequencing and Hi-C Technologies.</title>
        <authorList>
            <person name="Bai S."/>
            <person name="Wu H."/>
            <person name="Zhang J."/>
            <person name="Pan Z."/>
            <person name="Zhao W."/>
            <person name="Li Z."/>
            <person name="Tong C."/>
        </authorList>
    </citation>
    <scope>NUCLEOTIDE SEQUENCE</scope>
    <source>
        <tissue evidence="8">Leaf</tissue>
    </source>
</reference>
<dbReference type="InterPro" id="IPR050747">
    <property type="entry name" value="Mitochondrial_chaperone_BCS1"/>
</dbReference>
<dbReference type="Gene3D" id="3.40.50.300">
    <property type="entry name" value="P-loop containing nucleotide triphosphate hydrolases"/>
    <property type="match status" value="1"/>
</dbReference>
<dbReference type="SMART" id="SM00382">
    <property type="entry name" value="AAA"/>
    <property type="match status" value="1"/>
</dbReference>
<evidence type="ECO:0000256" key="5">
    <source>
        <dbReference type="ARBA" id="ARBA00049360"/>
    </source>
</evidence>
<name>A0A8T2ZMT7_POPDE</name>
<dbReference type="Gene3D" id="6.10.280.40">
    <property type="match status" value="1"/>
</dbReference>
<dbReference type="Pfam" id="PF14363">
    <property type="entry name" value="AAA_assoc"/>
    <property type="match status" value="1"/>
</dbReference>
<dbReference type="InterPro" id="IPR003593">
    <property type="entry name" value="AAA+_ATPase"/>
</dbReference>
<keyword evidence="6" id="KW-0812">Transmembrane</keyword>
<dbReference type="Pfam" id="PF00004">
    <property type="entry name" value="AAA"/>
    <property type="match status" value="1"/>
</dbReference>
<dbReference type="InterPro" id="IPR027417">
    <property type="entry name" value="P-loop_NTPase"/>
</dbReference>
<dbReference type="AlphaFoldDB" id="A0A8T2ZMT7"/>
<comment type="catalytic activity">
    <reaction evidence="5">
        <text>ATP + H2O = ADP + phosphate + H(+)</text>
        <dbReference type="Rhea" id="RHEA:13065"/>
        <dbReference type="ChEBI" id="CHEBI:15377"/>
        <dbReference type="ChEBI" id="CHEBI:15378"/>
        <dbReference type="ChEBI" id="CHEBI:30616"/>
        <dbReference type="ChEBI" id="CHEBI:43474"/>
        <dbReference type="ChEBI" id="CHEBI:456216"/>
    </reaction>
</comment>
<dbReference type="InterPro" id="IPR058017">
    <property type="entry name" value="At3g28540-like_C"/>
</dbReference>
<evidence type="ECO:0000256" key="3">
    <source>
        <dbReference type="ARBA" id="ARBA00022801"/>
    </source>
</evidence>
<dbReference type="Pfam" id="PF25568">
    <property type="entry name" value="AAA_lid_At3g28540"/>
    <property type="match status" value="1"/>
</dbReference>
<keyword evidence="3" id="KW-0378">Hydrolase</keyword>
<organism evidence="8 9">
    <name type="scientific">Populus deltoides</name>
    <name type="common">Eastern poplar</name>
    <name type="synonym">Eastern cottonwood</name>
    <dbReference type="NCBI Taxonomy" id="3696"/>
    <lineage>
        <taxon>Eukaryota</taxon>
        <taxon>Viridiplantae</taxon>
        <taxon>Streptophyta</taxon>
        <taxon>Embryophyta</taxon>
        <taxon>Tracheophyta</taxon>
        <taxon>Spermatophyta</taxon>
        <taxon>Magnoliopsida</taxon>
        <taxon>eudicotyledons</taxon>
        <taxon>Gunneridae</taxon>
        <taxon>Pentapetalae</taxon>
        <taxon>rosids</taxon>
        <taxon>fabids</taxon>
        <taxon>Malpighiales</taxon>
        <taxon>Salicaceae</taxon>
        <taxon>Saliceae</taxon>
        <taxon>Populus</taxon>
    </lineage>
</organism>
<feature type="domain" description="AAA+ ATPase" evidence="7">
    <location>
        <begin position="223"/>
        <end position="363"/>
    </location>
</feature>
<accession>A0A8T2ZMT7</accession>
<evidence type="ECO:0000313" key="8">
    <source>
        <dbReference type="EMBL" id="KAH8518696.1"/>
    </source>
</evidence>
<evidence type="ECO:0000256" key="6">
    <source>
        <dbReference type="SAM" id="Phobius"/>
    </source>
</evidence>
<protein>
    <recommendedName>
        <fullName evidence="7">AAA+ ATPase domain-containing protein</fullName>
    </recommendedName>
</protein>
<dbReference type="GO" id="GO:0006950">
    <property type="term" value="P:response to stress"/>
    <property type="evidence" value="ECO:0007669"/>
    <property type="project" value="UniProtKB-ARBA"/>
</dbReference>
<keyword evidence="6" id="KW-0472">Membrane</keyword>
<dbReference type="GO" id="GO:0016887">
    <property type="term" value="F:ATP hydrolysis activity"/>
    <property type="evidence" value="ECO:0007669"/>
    <property type="project" value="InterPro"/>
</dbReference>
<keyword evidence="6" id="KW-1133">Transmembrane helix</keyword>
<evidence type="ECO:0000259" key="7">
    <source>
        <dbReference type="SMART" id="SM00382"/>
    </source>
</evidence>
<dbReference type="PANTHER" id="PTHR23070">
    <property type="entry name" value="BCS1 AAA-TYPE ATPASE"/>
    <property type="match status" value="1"/>
</dbReference>
<feature type="transmembrane region" description="Helical" evidence="6">
    <location>
        <begin position="12"/>
        <end position="33"/>
    </location>
</feature>
<comment type="caution">
    <text evidence="8">The sequence shown here is derived from an EMBL/GenBank/DDBJ whole genome shotgun (WGS) entry which is preliminary data.</text>
</comment>
<evidence type="ECO:0000313" key="9">
    <source>
        <dbReference type="Proteomes" id="UP000807159"/>
    </source>
</evidence>
<dbReference type="Proteomes" id="UP000807159">
    <property type="component" value="Chromosome 1"/>
</dbReference>
<proteinExistence type="inferred from homology"/>
<sequence>MVSLQNLPHTKTVLSVVASLAASAVLIPTVANLRIFARLFRPQFTLVMEEYGPDYYCDELFLAAETYLGTKWAPSIRRIKACKKEKEKEPAIALDRDQEILDVFENIEVKWRMVIRENSEVRNYTLVARLRSYELVFHKKHKEKVLSSYLPFILRQAKAIQEENKARQLNSLGGLSWLTSTKIDHPMTFETIAMDERLKEEIIGDLNTFVKSREYYRKIGKARKRGYLIHGPPGTGKSSLIAAMANHLNYSIHYLDLQEDNFLTSYDIRSVLLHHLDKTILVIKDIDSTVTVSYRRRRFEPRKVVEVQKQAMLLRLLQFIDGLWLPRINELIIVVTTSKNEKLDPALLVPGRMDMHIHMPYCTFPAFKRLARRYFGFYDLKLFEEIQGILETVEVTHAEIVRELTKSPD</sequence>
<dbReference type="EMBL" id="JACEGQ020000001">
    <property type="protein sequence ID" value="KAH8518696.1"/>
    <property type="molecule type" value="Genomic_DNA"/>
</dbReference>
<dbReference type="GO" id="GO:0005524">
    <property type="term" value="F:ATP binding"/>
    <property type="evidence" value="ECO:0007669"/>
    <property type="project" value="InterPro"/>
</dbReference>
<evidence type="ECO:0000256" key="2">
    <source>
        <dbReference type="ARBA" id="ARBA00007448"/>
    </source>
</evidence>
<dbReference type="InterPro" id="IPR025753">
    <property type="entry name" value="AAA_N_dom"/>
</dbReference>
<gene>
    <name evidence="8" type="ORF">H0E87_000512</name>
</gene>
<comment type="cofactor">
    <cofactor evidence="1">
        <name>Mg(2+)</name>
        <dbReference type="ChEBI" id="CHEBI:18420"/>
    </cofactor>
</comment>
<evidence type="ECO:0000256" key="1">
    <source>
        <dbReference type="ARBA" id="ARBA00001946"/>
    </source>
</evidence>
<keyword evidence="9" id="KW-1185">Reference proteome</keyword>
<comment type="similarity">
    <text evidence="2">Belongs to the AAA ATPase family. BCS1 subfamily.</text>
</comment>
<dbReference type="SUPFAM" id="SSF52540">
    <property type="entry name" value="P-loop containing nucleoside triphosphate hydrolases"/>
    <property type="match status" value="1"/>
</dbReference>
<evidence type="ECO:0000256" key="4">
    <source>
        <dbReference type="ARBA" id="ARBA00022842"/>
    </source>
</evidence>
<dbReference type="InterPro" id="IPR003959">
    <property type="entry name" value="ATPase_AAA_core"/>
</dbReference>